<dbReference type="Proteomes" id="UP000683925">
    <property type="component" value="Unassembled WGS sequence"/>
</dbReference>
<gene>
    <name evidence="1" type="ORF">POCTA_138.1.T1400078</name>
</gene>
<evidence type="ECO:0000313" key="2">
    <source>
        <dbReference type="Proteomes" id="UP000683925"/>
    </source>
</evidence>
<sequence>MTILKEQSQDKILSIIWQVKIKNNCCHLQSFKAQSKKDMKSYCWKIQSMNSHSNT</sequence>
<protein>
    <submittedName>
        <fullName evidence="1">Uncharacterized protein</fullName>
    </submittedName>
</protein>
<reference evidence="1" key="1">
    <citation type="submission" date="2021-01" db="EMBL/GenBank/DDBJ databases">
        <authorList>
            <consortium name="Genoscope - CEA"/>
            <person name="William W."/>
        </authorList>
    </citation>
    <scope>NUCLEOTIDE SEQUENCE</scope>
</reference>
<name>A0A8S1Y629_PAROT</name>
<keyword evidence="2" id="KW-1185">Reference proteome</keyword>
<dbReference type="AlphaFoldDB" id="A0A8S1Y629"/>
<accession>A0A8S1Y629</accession>
<organism evidence="1 2">
    <name type="scientific">Paramecium octaurelia</name>
    <dbReference type="NCBI Taxonomy" id="43137"/>
    <lineage>
        <taxon>Eukaryota</taxon>
        <taxon>Sar</taxon>
        <taxon>Alveolata</taxon>
        <taxon>Ciliophora</taxon>
        <taxon>Intramacronucleata</taxon>
        <taxon>Oligohymenophorea</taxon>
        <taxon>Peniculida</taxon>
        <taxon>Parameciidae</taxon>
        <taxon>Paramecium</taxon>
    </lineage>
</organism>
<dbReference type="EMBL" id="CAJJDP010000141">
    <property type="protein sequence ID" value="CAD8207184.1"/>
    <property type="molecule type" value="Genomic_DNA"/>
</dbReference>
<evidence type="ECO:0000313" key="1">
    <source>
        <dbReference type="EMBL" id="CAD8207184.1"/>
    </source>
</evidence>
<proteinExistence type="predicted"/>
<dbReference type="OMA" id="MNSHSNT"/>
<comment type="caution">
    <text evidence="1">The sequence shown here is derived from an EMBL/GenBank/DDBJ whole genome shotgun (WGS) entry which is preliminary data.</text>
</comment>